<reference evidence="4 5" key="2">
    <citation type="submission" date="2018-11" db="EMBL/GenBank/DDBJ databases">
        <authorList>
            <consortium name="Pathogen Informatics"/>
        </authorList>
    </citation>
    <scope>NUCLEOTIDE SEQUENCE [LARGE SCALE GENOMIC DNA]</scope>
</reference>
<dbReference type="Gene3D" id="2.60.40.790">
    <property type="match status" value="1"/>
</dbReference>
<sequence>MVVLGKVSVTTNAKDNTLAIEAKHKDENSKYEFSRKMTLPAGVVPKELTCRFKTDGVLEVKAPYNPPPEAEPIKDTDIQLDWASVVGLGTGQPSSIRNSQSIQSLDVCDDTNATSNLFIQNK</sequence>
<dbReference type="PROSITE" id="PS01031">
    <property type="entry name" value="SHSP"/>
    <property type="match status" value="1"/>
</dbReference>
<dbReference type="InterPro" id="IPR002068">
    <property type="entry name" value="A-crystallin/Hsp20_dom"/>
</dbReference>
<feature type="domain" description="SHSP" evidence="3">
    <location>
        <begin position="1"/>
        <end position="81"/>
    </location>
</feature>
<protein>
    <submittedName>
        <fullName evidence="6">SHSP domain-containing protein</fullName>
    </submittedName>
</protein>
<dbReference type="Proteomes" id="UP000050794">
    <property type="component" value="Unassembled WGS sequence"/>
</dbReference>
<dbReference type="SUPFAM" id="SSF49764">
    <property type="entry name" value="HSP20-like chaperones"/>
    <property type="match status" value="1"/>
</dbReference>
<reference evidence="6" key="1">
    <citation type="submission" date="2016-06" db="UniProtKB">
        <authorList>
            <consortium name="WormBaseParasite"/>
        </authorList>
    </citation>
    <scope>IDENTIFICATION</scope>
</reference>
<evidence type="ECO:0000259" key="3">
    <source>
        <dbReference type="PROSITE" id="PS01031"/>
    </source>
</evidence>
<accession>A0A183U3J1</accession>
<evidence type="ECO:0000313" key="6">
    <source>
        <dbReference type="WBParaSite" id="TCNE_0000306101-mRNA-1"/>
    </source>
</evidence>
<dbReference type="EMBL" id="UYWY01003603">
    <property type="protein sequence ID" value="VDM28778.1"/>
    <property type="molecule type" value="Genomic_DNA"/>
</dbReference>
<dbReference type="AlphaFoldDB" id="A0A183U3J1"/>
<keyword evidence="5" id="KW-1185">Reference proteome</keyword>
<evidence type="ECO:0000256" key="2">
    <source>
        <dbReference type="RuleBase" id="RU003616"/>
    </source>
</evidence>
<dbReference type="Pfam" id="PF00011">
    <property type="entry name" value="HSP20"/>
    <property type="match status" value="1"/>
</dbReference>
<organism evidence="5 6">
    <name type="scientific">Toxocara canis</name>
    <name type="common">Canine roundworm</name>
    <dbReference type="NCBI Taxonomy" id="6265"/>
    <lineage>
        <taxon>Eukaryota</taxon>
        <taxon>Metazoa</taxon>
        <taxon>Ecdysozoa</taxon>
        <taxon>Nematoda</taxon>
        <taxon>Chromadorea</taxon>
        <taxon>Rhabditida</taxon>
        <taxon>Spirurina</taxon>
        <taxon>Ascaridomorpha</taxon>
        <taxon>Ascaridoidea</taxon>
        <taxon>Toxocaridae</taxon>
        <taxon>Toxocara</taxon>
    </lineage>
</organism>
<evidence type="ECO:0000313" key="4">
    <source>
        <dbReference type="EMBL" id="VDM28778.1"/>
    </source>
</evidence>
<dbReference type="InterPro" id="IPR008978">
    <property type="entry name" value="HSP20-like_chaperone"/>
</dbReference>
<dbReference type="CDD" id="cd06526">
    <property type="entry name" value="metazoan_ACD"/>
    <property type="match status" value="1"/>
</dbReference>
<name>A0A183U3J1_TOXCA</name>
<evidence type="ECO:0000256" key="1">
    <source>
        <dbReference type="PROSITE-ProRule" id="PRU00285"/>
    </source>
</evidence>
<dbReference type="WBParaSite" id="TCNE_0000306101-mRNA-1">
    <property type="protein sequence ID" value="TCNE_0000306101-mRNA-1"/>
    <property type="gene ID" value="TCNE_0000306101"/>
</dbReference>
<evidence type="ECO:0000313" key="5">
    <source>
        <dbReference type="Proteomes" id="UP000050794"/>
    </source>
</evidence>
<proteinExistence type="inferred from homology"/>
<gene>
    <name evidence="4" type="ORF">TCNE_LOCUS3061</name>
</gene>
<comment type="similarity">
    <text evidence="1 2">Belongs to the small heat shock protein (HSP20) family.</text>
</comment>